<dbReference type="AlphaFoldDB" id="H8K8G0"/>
<evidence type="ECO:0000313" key="1">
    <source>
        <dbReference type="EMBL" id="AFC71553.1"/>
    </source>
</evidence>
<keyword evidence="2" id="KW-1185">Reference proteome</keyword>
<sequence>MLILFYISNAYALKNKHQFISVELLKSNIEIKKLFKEKNIDQFILE</sequence>
<reference evidence="2" key="1">
    <citation type="submission" date="2012-02" db="EMBL/GenBank/DDBJ databases">
        <title>Complete genome sequence of Rickettsia australis strain Cutlack.</title>
        <authorList>
            <person name="Johnson S.L."/>
            <person name="Munk A.C."/>
            <person name="Han S."/>
            <person name="Bruce D.C."/>
            <person name="Dasch G.A."/>
        </authorList>
    </citation>
    <scope>NUCLEOTIDE SEQUENCE [LARGE SCALE GENOMIC DNA]</scope>
    <source>
        <strain evidence="2">Cutlack</strain>
    </source>
</reference>
<evidence type="ECO:0000313" key="2">
    <source>
        <dbReference type="Proteomes" id="UP000007589"/>
    </source>
</evidence>
<dbReference type="HOGENOM" id="CLU_3188397_0_0_5"/>
<accession>H8K8G0</accession>
<gene>
    <name evidence="1" type="ordered locus">MC5_06575</name>
</gene>
<organism evidence="1 2">
    <name type="scientific">Rickettsia australis (strain Cutlack)</name>
    <dbReference type="NCBI Taxonomy" id="1105110"/>
    <lineage>
        <taxon>Bacteria</taxon>
        <taxon>Pseudomonadati</taxon>
        <taxon>Pseudomonadota</taxon>
        <taxon>Alphaproteobacteria</taxon>
        <taxon>Rickettsiales</taxon>
        <taxon>Rickettsiaceae</taxon>
        <taxon>Rickettsieae</taxon>
        <taxon>Rickettsia</taxon>
        <taxon>spotted fever group</taxon>
    </lineage>
</organism>
<name>H8K8G0_RICAC</name>
<dbReference type="EMBL" id="CP003338">
    <property type="protein sequence ID" value="AFC71553.1"/>
    <property type="molecule type" value="Genomic_DNA"/>
</dbReference>
<proteinExistence type="predicted"/>
<dbReference type="KEGG" id="rau:MC5_06575"/>
<protein>
    <submittedName>
        <fullName evidence="1">Capsular polysaccharide biosynthesis protein</fullName>
    </submittedName>
</protein>
<dbReference type="Proteomes" id="UP000007589">
    <property type="component" value="Chromosome"/>
</dbReference>